<name>A0ACB9JE31_9ASTR</name>
<gene>
    <name evidence="1" type="ORF">L1987_12391</name>
</gene>
<evidence type="ECO:0000313" key="2">
    <source>
        <dbReference type="Proteomes" id="UP001056120"/>
    </source>
</evidence>
<keyword evidence="2" id="KW-1185">Reference proteome</keyword>
<organism evidence="1 2">
    <name type="scientific">Smallanthus sonchifolius</name>
    <dbReference type="NCBI Taxonomy" id="185202"/>
    <lineage>
        <taxon>Eukaryota</taxon>
        <taxon>Viridiplantae</taxon>
        <taxon>Streptophyta</taxon>
        <taxon>Embryophyta</taxon>
        <taxon>Tracheophyta</taxon>
        <taxon>Spermatophyta</taxon>
        <taxon>Magnoliopsida</taxon>
        <taxon>eudicotyledons</taxon>
        <taxon>Gunneridae</taxon>
        <taxon>Pentapetalae</taxon>
        <taxon>asterids</taxon>
        <taxon>campanulids</taxon>
        <taxon>Asterales</taxon>
        <taxon>Asteraceae</taxon>
        <taxon>Asteroideae</taxon>
        <taxon>Heliantheae alliance</taxon>
        <taxon>Millerieae</taxon>
        <taxon>Smallanthus</taxon>
    </lineage>
</organism>
<reference evidence="1 2" key="2">
    <citation type="journal article" date="2022" name="Mol. Ecol. Resour.">
        <title>The genomes of chicory, endive, great burdock and yacon provide insights into Asteraceae paleo-polyploidization history and plant inulin production.</title>
        <authorList>
            <person name="Fan W."/>
            <person name="Wang S."/>
            <person name="Wang H."/>
            <person name="Wang A."/>
            <person name="Jiang F."/>
            <person name="Liu H."/>
            <person name="Zhao H."/>
            <person name="Xu D."/>
            <person name="Zhang Y."/>
        </authorList>
    </citation>
    <scope>NUCLEOTIDE SEQUENCE [LARGE SCALE GENOMIC DNA]</scope>
    <source>
        <strain evidence="2">cv. Yunnan</strain>
        <tissue evidence="1">Leaves</tissue>
    </source>
</reference>
<dbReference type="Proteomes" id="UP001056120">
    <property type="component" value="Linkage Group LG04"/>
</dbReference>
<proteinExistence type="predicted"/>
<reference evidence="2" key="1">
    <citation type="journal article" date="2022" name="Mol. Ecol. Resour.">
        <title>The genomes of chicory, endive, great burdock and yacon provide insights into Asteraceae palaeo-polyploidization history and plant inulin production.</title>
        <authorList>
            <person name="Fan W."/>
            <person name="Wang S."/>
            <person name="Wang H."/>
            <person name="Wang A."/>
            <person name="Jiang F."/>
            <person name="Liu H."/>
            <person name="Zhao H."/>
            <person name="Xu D."/>
            <person name="Zhang Y."/>
        </authorList>
    </citation>
    <scope>NUCLEOTIDE SEQUENCE [LARGE SCALE GENOMIC DNA]</scope>
    <source>
        <strain evidence="2">cv. Yunnan</strain>
    </source>
</reference>
<sequence>MSSENAMTVDDSSQTPIRLEGKYSVIIICWILGLGSLISWNSLASIEDYYYDVFPDYHPSRVLTLVYQPFAFGTMAFLAYNESKIDTRKRIILGYIMFFLGTLALLSLDLVTSGKGSIGSYVAICLIVAAFGAADALIQGGMLGDLALMCPEFIQSFLAGLAASGALTSALRLFTELVFSNIDDGLRKGALLFLSISTLFQFLCIFLYALVFTKLPIVKHYRRKAALEGSKTVSSDLSAAGIQTDLTEKLVDGDRSNLDRLSNKELLFQNIDYALDLFLIFVLTLSIFPGFLYENTGTHQLGSWYPLVLIATFNIGDLISRYIPLISYLKLQSRKGLLILVVSRFLLVPAFYFTAKYSDQGWMIMLVSILGLSNGYLMVCVLMAAPKGYKGPEQKALGNLLVFFLLGGIFLGAALDWLWLIGNGSF</sequence>
<comment type="caution">
    <text evidence="1">The sequence shown here is derived from an EMBL/GenBank/DDBJ whole genome shotgun (WGS) entry which is preliminary data.</text>
</comment>
<dbReference type="EMBL" id="CM042021">
    <property type="protein sequence ID" value="KAI3818579.1"/>
    <property type="molecule type" value="Genomic_DNA"/>
</dbReference>
<evidence type="ECO:0000313" key="1">
    <source>
        <dbReference type="EMBL" id="KAI3818579.1"/>
    </source>
</evidence>
<protein>
    <submittedName>
        <fullName evidence="1">Uncharacterized protein</fullName>
    </submittedName>
</protein>
<accession>A0ACB9JE31</accession>